<protein>
    <submittedName>
        <fullName evidence="1">Uncharacterized protein</fullName>
    </submittedName>
</protein>
<dbReference type="EMBL" id="MFLA01000026">
    <property type="protein sequence ID" value="OGG58845.1"/>
    <property type="molecule type" value="Genomic_DNA"/>
</dbReference>
<dbReference type="AlphaFoldDB" id="A0A1F6DBS8"/>
<organism evidence="1 2">
    <name type="scientific">Candidatus Kaiserbacteria bacterium RIFCSPHIGHO2_01_FULL_56_24</name>
    <dbReference type="NCBI Taxonomy" id="1798487"/>
    <lineage>
        <taxon>Bacteria</taxon>
        <taxon>Candidatus Kaiseribacteriota</taxon>
    </lineage>
</organism>
<sequence length="235" mass="26564">MKEFGGPVGRKYASIDLKGRDAVEKGEIQDFIGYPEALKNRFCIALELSADSDDEIRERVTSKVEAIAKESGIHMVIAGRNYPLHSTLLEGNFDGTDEAKRDGIFAALIQDPELQKVFDELKDLKIVYKYLLVDKGNILLTCSDIPEAFARARQRISEIYMAHGLKPLMIEHLAHISIARITRQPDVARLERLHEYKTMLIKLRHEISSNPITADVGDIFKGPTHDFLFRINLSS</sequence>
<reference evidence="1 2" key="1">
    <citation type="journal article" date="2016" name="Nat. Commun.">
        <title>Thousands of microbial genomes shed light on interconnected biogeochemical processes in an aquifer system.</title>
        <authorList>
            <person name="Anantharaman K."/>
            <person name="Brown C.T."/>
            <person name="Hug L.A."/>
            <person name="Sharon I."/>
            <person name="Castelle C.J."/>
            <person name="Probst A.J."/>
            <person name="Thomas B.C."/>
            <person name="Singh A."/>
            <person name="Wilkins M.J."/>
            <person name="Karaoz U."/>
            <person name="Brodie E.L."/>
            <person name="Williams K.H."/>
            <person name="Hubbard S.S."/>
            <person name="Banfield J.F."/>
        </authorList>
    </citation>
    <scope>NUCLEOTIDE SEQUENCE [LARGE SCALE GENOMIC DNA]</scope>
</reference>
<evidence type="ECO:0000313" key="2">
    <source>
        <dbReference type="Proteomes" id="UP000176377"/>
    </source>
</evidence>
<accession>A0A1F6DBS8</accession>
<dbReference type="Proteomes" id="UP000176377">
    <property type="component" value="Unassembled WGS sequence"/>
</dbReference>
<proteinExistence type="predicted"/>
<comment type="caution">
    <text evidence="1">The sequence shown here is derived from an EMBL/GenBank/DDBJ whole genome shotgun (WGS) entry which is preliminary data.</text>
</comment>
<gene>
    <name evidence="1" type="ORF">A2765_00490</name>
</gene>
<name>A0A1F6DBS8_9BACT</name>
<evidence type="ECO:0000313" key="1">
    <source>
        <dbReference type="EMBL" id="OGG58845.1"/>
    </source>
</evidence>